<keyword evidence="5 11" id="KW-0812">Transmembrane</keyword>
<keyword evidence="7" id="KW-0915">Sodium</keyword>
<keyword evidence="3" id="KW-0813">Transport</keyword>
<keyword evidence="8" id="KW-0406">Ion transport</keyword>
<keyword evidence="6 11" id="KW-1133">Transmembrane helix</keyword>
<dbReference type="RefSeq" id="WP_006306272.1">
    <property type="nucleotide sequence ID" value="NZ_ARZA01000021.1"/>
</dbReference>
<keyword evidence="9 11" id="KW-0472">Membrane</keyword>
<accession>R1AX29</accession>
<feature type="transmembrane region" description="Helical" evidence="11">
    <location>
        <begin position="57"/>
        <end position="78"/>
    </location>
</feature>
<keyword evidence="14" id="KW-1185">Reference proteome</keyword>
<protein>
    <submittedName>
        <fullName evidence="13">Na+/H+ antiporter</fullName>
    </submittedName>
</protein>
<evidence type="ECO:0000256" key="7">
    <source>
        <dbReference type="ARBA" id="ARBA00023053"/>
    </source>
</evidence>
<feature type="transmembrane region" description="Helical" evidence="11">
    <location>
        <begin position="6"/>
        <end position="25"/>
    </location>
</feature>
<evidence type="ECO:0000256" key="4">
    <source>
        <dbReference type="ARBA" id="ARBA00022449"/>
    </source>
</evidence>
<evidence type="ECO:0000256" key="3">
    <source>
        <dbReference type="ARBA" id="ARBA00022448"/>
    </source>
</evidence>
<feature type="transmembrane region" description="Helical" evidence="11">
    <location>
        <begin position="329"/>
        <end position="349"/>
    </location>
</feature>
<dbReference type="InterPro" id="IPR006153">
    <property type="entry name" value="Cation/H_exchanger_TM"/>
</dbReference>
<dbReference type="Gene3D" id="1.20.1530.20">
    <property type="match status" value="1"/>
</dbReference>
<organism evidence="13 14">
    <name type="scientific">Caldisalinibacter kiritimatiensis</name>
    <dbReference type="NCBI Taxonomy" id="1304284"/>
    <lineage>
        <taxon>Bacteria</taxon>
        <taxon>Bacillati</taxon>
        <taxon>Bacillota</taxon>
        <taxon>Tissierellia</taxon>
        <taxon>Tissierellales</taxon>
        <taxon>Thermohalobacteraceae</taxon>
        <taxon>Caldisalinibacter</taxon>
    </lineage>
</organism>
<feature type="transmembrane region" description="Helical" evidence="11">
    <location>
        <begin position="180"/>
        <end position="203"/>
    </location>
</feature>
<dbReference type="AlphaFoldDB" id="R1AX29"/>
<evidence type="ECO:0000259" key="12">
    <source>
        <dbReference type="Pfam" id="PF00999"/>
    </source>
</evidence>
<evidence type="ECO:0000256" key="5">
    <source>
        <dbReference type="ARBA" id="ARBA00022692"/>
    </source>
</evidence>
<feature type="transmembrane region" description="Helical" evidence="11">
    <location>
        <begin position="150"/>
        <end position="174"/>
    </location>
</feature>
<sequence>MEHNLTFLLDIALILIFANIGGYISKKLKQPSVLGQILAGLLVGPSVLNLINTGVSISHMAEIGVILLMFIAGLETDLRDLKASGKSSTFIAIGGIVVPLLAGILAIYLTKPGADFTEALFVGVILTATSVSITVQALRELGKLRTRQGIGILGAAIIDDVAGIIILTLVVGIAAPSESVSIFLVIGKIVSFFILSIVVGIVFSKLLTKYSDIVSRENRILTAALIFCFLLAFIAEELGVAAIIGAYFTGVLFSTTPHRNRVSHEIQRIAYSLFTPIFFMNIGLNVRLDHIGGTIGISIALILAAILGKVIGCGIGAKLSNFKTREALQISIGMIPRAEVALIVANLGLKMQIIGHEIFTSTILIVLATTIVTPPLLKLAFNNDADELPMQQDCV</sequence>
<dbReference type="EMBL" id="ARZA01000021">
    <property type="protein sequence ID" value="EOD01763.1"/>
    <property type="molecule type" value="Genomic_DNA"/>
</dbReference>
<comment type="subcellular location">
    <subcellularLocation>
        <location evidence="1">Membrane</location>
        <topology evidence="1">Multi-pass membrane protein</topology>
    </subcellularLocation>
</comment>
<dbReference type="Proteomes" id="UP000013378">
    <property type="component" value="Unassembled WGS sequence"/>
</dbReference>
<dbReference type="STRING" id="1304284.L21TH_0152"/>
<evidence type="ECO:0000256" key="10">
    <source>
        <dbReference type="ARBA" id="ARBA00023201"/>
    </source>
</evidence>
<proteinExistence type="inferred from homology"/>
<dbReference type="eggNOG" id="COG0475">
    <property type="taxonomic scope" value="Bacteria"/>
</dbReference>
<feature type="transmembrane region" description="Helical" evidence="11">
    <location>
        <begin position="90"/>
        <end position="110"/>
    </location>
</feature>
<keyword evidence="10" id="KW-0739">Sodium transport</keyword>
<comment type="caution">
    <text evidence="13">The sequence shown here is derived from an EMBL/GenBank/DDBJ whole genome shotgun (WGS) entry which is preliminary data.</text>
</comment>
<dbReference type="PANTHER" id="PTHR43562:SF3">
    <property type="entry name" value="SODIUM ION_PROTON EXCHANGER (EUROFUNG)"/>
    <property type="match status" value="1"/>
</dbReference>
<feature type="transmembrane region" description="Helical" evidence="11">
    <location>
        <begin position="224"/>
        <end position="249"/>
    </location>
</feature>
<dbReference type="PANTHER" id="PTHR43562">
    <property type="entry name" value="NAPA-TYPE SODIUM/HYDROGEN ANTIPORTER"/>
    <property type="match status" value="1"/>
</dbReference>
<comment type="similarity">
    <text evidence="2">Belongs to the monovalent cation:proton antiporter 2 (CPA2) transporter (TC 2.A.37) family.</text>
</comment>
<dbReference type="GO" id="GO:0015297">
    <property type="term" value="F:antiporter activity"/>
    <property type="evidence" value="ECO:0007669"/>
    <property type="project" value="UniProtKB-KW"/>
</dbReference>
<feature type="transmembrane region" description="Helical" evidence="11">
    <location>
        <begin position="269"/>
        <end position="288"/>
    </location>
</feature>
<name>R1AX29_9FIRM</name>
<evidence type="ECO:0000256" key="6">
    <source>
        <dbReference type="ARBA" id="ARBA00022989"/>
    </source>
</evidence>
<feature type="domain" description="Cation/H+ exchanger transmembrane" evidence="12">
    <location>
        <begin position="17"/>
        <end position="377"/>
    </location>
</feature>
<evidence type="ECO:0000313" key="13">
    <source>
        <dbReference type="EMBL" id="EOD01763.1"/>
    </source>
</evidence>
<feature type="transmembrane region" description="Helical" evidence="11">
    <location>
        <begin position="295"/>
        <end position="317"/>
    </location>
</feature>
<feature type="transmembrane region" description="Helical" evidence="11">
    <location>
        <begin position="116"/>
        <end position="138"/>
    </location>
</feature>
<evidence type="ECO:0000313" key="14">
    <source>
        <dbReference type="Proteomes" id="UP000013378"/>
    </source>
</evidence>
<dbReference type="PATRIC" id="fig|1304284.3.peg.150"/>
<dbReference type="InterPro" id="IPR038770">
    <property type="entry name" value="Na+/solute_symporter_sf"/>
</dbReference>
<dbReference type="GO" id="GO:1902600">
    <property type="term" value="P:proton transmembrane transport"/>
    <property type="evidence" value="ECO:0007669"/>
    <property type="project" value="InterPro"/>
</dbReference>
<evidence type="ECO:0000256" key="2">
    <source>
        <dbReference type="ARBA" id="ARBA00005551"/>
    </source>
</evidence>
<dbReference type="GO" id="GO:0006814">
    <property type="term" value="P:sodium ion transport"/>
    <property type="evidence" value="ECO:0007669"/>
    <property type="project" value="UniProtKB-KW"/>
</dbReference>
<evidence type="ECO:0000256" key="9">
    <source>
        <dbReference type="ARBA" id="ARBA00023136"/>
    </source>
</evidence>
<dbReference type="GO" id="GO:0016020">
    <property type="term" value="C:membrane"/>
    <property type="evidence" value="ECO:0007669"/>
    <property type="project" value="UniProtKB-SubCell"/>
</dbReference>
<reference evidence="13 14" key="1">
    <citation type="journal article" date="2015" name="Geomicrobiol. J.">
        <title>Caldisalinibacter kiritimatiensis gen. nov., sp. nov., a moderately thermohalophilic thiosulfate-reducing bacterium from a hypersaline microbial mat.</title>
        <authorList>
            <person name="Ben Hania W."/>
            <person name="Joseph M."/>
            <person name="Fiebig A."/>
            <person name="Bunk B."/>
            <person name="Klenk H.-P."/>
            <person name="Fardeau M.-L."/>
            <person name="Spring S."/>
        </authorList>
    </citation>
    <scope>NUCLEOTIDE SEQUENCE [LARGE SCALE GENOMIC DNA]</scope>
    <source>
        <strain evidence="13 14">L21-TH-D2</strain>
    </source>
</reference>
<evidence type="ECO:0000256" key="1">
    <source>
        <dbReference type="ARBA" id="ARBA00004141"/>
    </source>
</evidence>
<keyword evidence="4" id="KW-0050">Antiport</keyword>
<feature type="transmembrane region" description="Helical" evidence="11">
    <location>
        <begin position="361"/>
        <end position="381"/>
    </location>
</feature>
<gene>
    <name evidence="13" type="ORF">L21TH_0152</name>
</gene>
<evidence type="ECO:0000256" key="11">
    <source>
        <dbReference type="SAM" id="Phobius"/>
    </source>
</evidence>
<dbReference type="Pfam" id="PF00999">
    <property type="entry name" value="Na_H_Exchanger"/>
    <property type="match status" value="1"/>
</dbReference>
<evidence type="ECO:0000256" key="8">
    <source>
        <dbReference type="ARBA" id="ARBA00023065"/>
    </source>
</evidence>